<feature type="compositionally biased region" description="Polar residues" evidence="1">
    <location>
        <begin position="29"/>
        <end position="42"/>
    </location>
</feature>
<dbReference type="EMBL" id="BFBR01000001">
    <property type="protein sequence ID" value="GBF56855.1"/>
    <property type="molecule type" value="Genomic_DNA"/>
</dbReference>
<gene>
    <name evidence="3" type="ORF">PbB2_00512</name>
</gene>
<dbReference type="GO" id="GO:0031419">
    <property type="term" value="F:cobalamin binding"/>
    <property type="evidence" value="ECO:0007669"/>
    <property type="project" value="InterPro"/>
</dbReference>
<organism evidence="3 4">
    <name type="scientific">Candidatus Phycosocius bacilliformis</name>
    <dbReference type="NCBI Taxonomy" id="1445552"/>
    <lineage>
        <taxon>Bacteria</taxon>
        <taxon>Pseudomonadati</taxon>
        <taxon>Pseudomonadota</taxon>
        <taxon>Alphaproteobacteria</taxon>
        <taxon>Caulobacterales</taxon>
        <taxon>Caulobacterales incertae sedis</taxon>
        <taxon>Candidatus Phycosocius</taxon>
    </lineage>
</organism>
<accession>A0A2P2E709</accession>
<dbReference type="InterPro" id="IPR036724">
    <property type="entry name" value="Cobalamin-bd_sf"/>
</dbReference>
<protein>
    <recommendedName>
        <fullName evidence="2">B12-binding domain-containing protein</fullName>
    </recommendedName>
</protein>
<dbReference type="PROSITE" id="PS51332">
    <property type="entry name" value="B12_BINDING"/>
    <property type="match status" value="1"/>
</dbReference>
<evidence type="ECO:0000256" key="1">
    <source>
        <dbReference type="SAM" id="MobiDB-lite"/>
    </source>
</evidence>
<dbReference type="CDD" id="cd02065">
    <property type="entry name" value="B12-binding_like"/>
    <property type="match status" value="1"/>
</dbReference>
<proteinExistence type="predicted"/>
<dbReference type="Proteomes" id="UP000245086">
    <property type="component" value="Unassembled WGS sequence"/>
</dbReference>
<dbReference type="Gene3D" id="3.40.50.280">
    <property type="entry name" value="Cobalamin-binding domain"/>
    <property type="match status" value="1"/>
</dbReference>
<evidence type="ECO:0000259" key="2">
    <source>
        <dbReference type="PROSITE" id="PS51332"/>
    </source>
</evidence>
<evidence type="ECO:0000313" key="4">
    <source>
        <dbReference type="Proteomes" id="UP000245086"/>
    </source>
</evidence>
<dbReference type="GO" id="GO:0046872">
    <property type="term" value="F:metal ion binding"/>
    <property type="evidence" value="ECO:0007669"/>
    <property type="project" value="InterPro"/>
</dbReference>
<dbReference type="AlphaFoldDB" id="A0A2P2E709"/>
<dbReference type="InterPro" id="IPR036594">
    <property type="entry name" value="Meth_synthase_dom"/>
</dbReference>
<dbReference type="SUPFAM" id="SSF52242">
    <property type="entry name" value="Cobalamin (vitamin B12)-binding domain"/>
    <property type="match status" value="1"/>
</dbReference>
<evidence type="ECO:0000313" key="3">
    <source>
        <dbReference type="EMBL" id="GBF56855.1"/>
    </source>
</evidence>
<reference evidence="3 4" key="1">
    <citation type="journal article" date="2018" name="Genome Announc.">
        <title>Draft Genome Sequence of "Candidatus Phycosocius bacilliformis," an Alphaproteobacterial Ectosymbiont of the Hydrocarbon-Producing Green Alga Botryococcus braunii.</title>
        <authorList>
            <person name="Tanabe Y."/>
            <person name="Yamaguchi H."/>
            <person name="Watanabe M.M."/>
        </authorList>
    </citation>
    <scope>NUCLEOTIDE SEQUENCE [LARGE SCALE GENOMIC DNA]</scope>
    <source>
        <strain evidence="3 4">BOTRYCO-2</strain>
    </source>
</reference>
<dbReference type="InterPro" id="IPR006158">
    <property type="entry name" value="Cobalamin-bd"/>
</dbReference>
<dbReference type="Gene3D" id="1.10.1240.10">
    <property type="entry name" value="Methionine synthase domain"/>
    <property type="match status" value="1"/>
</dbReference>
<name>A0A2P2E709_9PROT</name>
<feature type="region of interest" description="Disordered" evidence="1">
    <location>
        <begin position="1"/>
        <end position="43"/>
    </location>
</feature>
<comment type="caution">
    <text evidence="3">The sequence shown here is derived from an EMBL/GenBank/DDBJ whole genome shotgun (WGS) entry which is preliminary data.</text>
</comment>
<dbReference type="Pfam" id="PF02310">
    <property type="entry name" value="B12-binding"/>
    <property type="match status" value="1"/>
</dbReference>
<dbReference type="OrthoDB" id="5498228at2"/>
<keyword evidence="4" id="KW-1185">Reference proteome</keyword>
<sequence>MPNQRLMDHFDPIDCSTETPEARADGNWRVNSGDGQADNATPRNPREMALLTQIVEGDIIPRLLLAHKVRYDAFRDRSPLAELEQGPVTKSRVAPTAIADLAMVLLTHDVDDVETILHGHLRSGLRIEQVFVDLMAPAARYLGEMWEHDTASFADVTIGLGRLQTLLHRFSEMPYQENEVRGDSPSGLFVTPAGEAHSFGIHMVDELFRRSGWRTLCEPNSQIHDVLALVSRESFHLLGIGLTTQTQVSFAKELIRQVRIASCNPHILVLVGGSLIIAHPEEALSMGADFTASDGRQAIAIAETVLYEHAHSH</sequence>
<feature type="compositionally biased region" description="Basic and acidic residues" evidence="1">
    <location>
        <begin position="1"/>
        <end position="12"/>
    </location>
</feature>
<feature type="domain" description="B12-binding" evidence="2">
    <location>
        <begin position="184"/>
        <end position="313"/>
    </location>
</feature>